<evidence type="ECO:0000313" key="2">
    <source>
        <dbReference type="Proteomes" id="UP000070617"/>
    </source>
</evidence>
<dbReference type="AlphaFoldDB" id="A0A133NGH1"/>
<keyword evidence="2" id="KW-1185">Reference proteome</keyword>
<dbReference type="EMBL" id="LRPX01000028">
    <property type="protein sequence ID" value="KXA15385.1"/>
    <property type="molecule type" value="Genomic_DNA"/>
</dbReference>
<dbReference type="PATRIC" id="fig|134605.3.peg.727"/>
<accession>A0A133NGH1</accession>
<proteinExistence type="predicted"/>
<gene>
    <name evidence="1" type="ORF">HMPREF3206_00725</name>
</gene>
<dbReference type="STRING" id="134605.HMPREF3206_00725"/>
<evidence type="ECO:0000313" key="1">
    <source>
        <dbReference type="EMBL" id="KXA15385.1"/>
    </source>
</evidence>
<dbReference type="RefSeq" id="WP_008802369.1">
    <property type="nucleotide sequence ID" value="NZ_KQ956523.1"/>
</dbReference>
<name>A0A133NGH1_9FUSO</name>
<organism evidence="1 2">
    <name type="scientific">Fusobacterium equinum</name>
    <dbReference type="NCBI Taxonomy" id="134605"/>
    <lineage>
        <taxon>Bacteria</taxon>
        <taxon>Fusobacteriati</taxon>
        <taxon>Fusobacteriota</taxon>
        <taxon>Fusobacteriia</taxon>
        <taxon>Fusobacteriales</taxon>
        <taxon>Fusobacteriaceae</taxon>
        <taxon>Fusobacterium</taxon>
    </lineage>
</organism>
<reference evidence="2" key="1">
    <citation type="submission" date="2016-01" db="EMBL/GenBank/DDBJ databases">
        <authorList>
            <person name="Mitreva M."/>
            <person name="Pepin K.H."/>
            <person name="Mihindukulasuriya K.A."/>
            <person name="Fulton R."/>
            <person name="Fronick C."/>
            <person name="O'Laughlin M."/>
            <person name="Miner T."/>
            <person name="Herter B."/>
            <person name="Rosa B.A."/>
            <person name="Cordes M."/>
            <person name="Tomlinson C."/>
            <person name="Wollam A."/>
            <person name="Palsikar V.B."/>
            <person name="Mardis E.R."/>
            <person name="Wilson R.K."/>
        </authorList>
    </citation>
    <scope>NUCLEOTIDE SEQUENCE [LARGE SCALE GENOMIC DNA]</scope>
    <source>
        <strain evidence="2">CMW8396</strain>
    </source>
</reference>
<protein>
    <submittedName>
        <fullName evidence="1">Uncharacterized protein</fullName>
    </submittedName>
</protein>
<comment type="caution">
    <text evidence="1">The sequence shown here is derived from an EMBL/GenBank/DDBJ whole genome shotgun (WGS) entry which is preliminary data.</text>
</comment>
<dbReference type="Proteomes" id="UP000070617">
    <property type="component" value="Unassembled WGS sequence"/>
</dbReference>
<sequence>MRILVKNKKWETSFQTVTLICDVKAKNGIFHIQFPYNGKYVQIKSNNLDLTFHHLEKVFNRFGNLPETKQFLAS</sequence>